<feature type="transmembrane region" description="Helical" evidence="5">
    <location>
        <begin position="426"/>
        <end position="445"/>
    </location>
</feature>
<evidence type="ECO:0000256" key="4">
    <source>
        <dbReference type="ARBA" id="ARBA00023136"/>
    </source>
</evidence>
<dbReference type="Proteomes" id="UP000198394">
    <property type="component" value="Unassembled WGS sequence"/>
</dbReference>
<feature type="transmembrane region" description="Helical" evidence="5">
    <location>
        <begin position="395"/>
        <end position="414"/>
    </location>
</feature>
<name>A0A226QMA1_9BACL</name>
<feature type="transmembrane region" description="Helical" evidence="5">
    <location>
        <begin position="273"/>
        <end position="289"/>
    </location>
</feature>
<keyword evidence="8" id="KW-1185">Reference proteome</keyword>
<comment type="caution">
    <text evidence="7">The sequence shown here is derived from an EMBL/GenBank/DDBJ whole genome shotgun (WGS) entry which is preliminary data.</text>
</comment>
<feature type="transmembrane region" description="Helical" evidence="5">
    <location>
        <begin position="109"/>
        <end position="128"/>
    </location>
</feature>
<gene>
    <name evidence="7" type="ORF">B9L23_01345</name>
</gene>
<dbReference type="EMBL" id="NDYL01000001">
    <property type="protein sequence ID" value="OXB93651.1"/>
    <property type="molecule type" value="Genomic_DNA"/>
</dbReference>
<evidence type="ECO:0000256" key="2">
    <source>
        <dbReference type="ARBA" id="ARBA00022692"/>
    </source>
</evidence>
<feature type="transmembrane region" description="Helical" evidence="5">
    <location>
        <begin position="20"/>
        <end position="49"/>
    </location>
</feature>
<evidence type="ECO:0000313" key="8">
    <source>
        <dbReference type="Proteomes" id="UP000198394"/>
    </source>
</evidence>
<evidence type="ECO:0000259" key="6">
    <source>
        <dbReference type="Pfam" id="PF04932"/>
    </source>
</evidence>
<keyword evidence="4 5" id="KW-0472">Membrane</keyword>
<proteinExistence type="predicted"/>
<dbReference type="GO" id="GO:0016020">
    <property type="term" value="C:membrane"/>
    <property type="evidence" value="ECO:0007669"/>
    <property type="project" value="UniProtKB-SubCell"/>
</dbReference>
<protein>
    <recommendedName>
        <fullName evidence="6">O-antigen ligase-related domain-containing protein</fullName>
    </recommendedName>
</protein>
<keyword evidence="2 5" id="KW-0812">Transmembrane</keyword>
<feature type="transmembrane region" description="Helical" evidence="5">
    <location>
        <begin position="250"/>
        <end position="267"/>
    </location>
</feature>
<feature type="transmembrane region" description="Helical" evidence="5">
    <location>
        <begin position="80"/>
        <end position="100"/>
    </location>
</feature>
<evidence type="ECO:0000256" key="1">
    <source>
        <dbReference type="ARBA" id="ARBA00004141"/>
    </source>
</evidence>
<accession>A0A226QMA1</accession>
<dbReference type="InterPro" id="IPR051533">
    <property type="entry name" value="WaaL-like"/>
</dbReference>
<feature type="transmembrane region" description="Helical" evidence="5">
    <location>
        <begin position="167"/>
        <end position="188"/>
    </location>
</feature>
<dbReference type="PANTHER" id="PTHR37422">
    <property type="entry name" value="TEICHURONIC ACID BIOSYNTHESIS PROTEIN TUAE"/>
    <property type="match status" value="1"/>
</dbReference>
<evidence type="ECO:0000313" key="7">
    <source>
        <dbReference type="EMBL" id="OXB93651.1"/>
    </source>
</evidence>
<feature type="transmembrane region" description="Helical" evidence="5">
    <location>
        <begin position="223"/>
        <end position="243"/>
    </location>
</feature>
<feature type="domain" description="O-antigen ligase-related" evidence="6">
    <location>
        <begin position="256"/>
        <end position="403"/>
    </location>
</feature>
<dbReference type="InterPro" id="IPR007016">
    <property type="entry name" value="O-antigen_ligase-rel_domated"/>
</dbReference>
<reference evidence="7 8" key="1">
    <citation type="submission" date="2017-04" db="EMBL/GenBank/DDBJ databases">
        <title>The genome sequence of Parageobacillus galactosidasius DSM 18751.</title>
        <authorList>
            <person name="Ramaloko W.T."/>
            <person name="Koen N."/>
            <person name="Polliack S."/>
            <person name="Aliyu H."/>
            <person name="Lebre P."/>
            <person name="Mohr T."/>
            <person name="Oswald F."/>
            <person name="Zwick M."/>
            <person name="Neumann A."/>
            <person name="Syldatk C."/>
            <person name="Cowan D."/>
            <person name="De Maayer P."/>
        </authorList>
    </citation>
    <scope>NUCLEOTIDE SEQUENCE [LARGE SCALE GENOMIC DNA]</scope>
    <source>
        <strain evidence="7 8">DSM 18751</strain>
    </source>
</reference>
<evidence type="ECO:0000256" key="5">
    <source>
        <dbReference type="SAM" id="Phobius"/>
    </source>
</evidence>
<comment type="subcellular location">
    <subcellularLocation>
        <location evidence="1">Membrane</location>
        <topology evidence="1">Multi-pass membrane protein</topology>
    </subcellularLocation>
</comment>
<organism evidence="7 8">
    <name type="scientific">Parageobacillus galactosidasius</name>
    <dbReference type="NCBI Taxonomy" id="883812"/>
    <lineage>
        <taxon>Bacteria</taxon>
        <taxon>Bacillati</taxon>
        <taxon>Bacillota</taxon>
        <taxon>Bacilli</taxon>
        <taxon>Bacillales</taxon>
        <taxon>Anoxybacillaceae</taxon>
        <taxon>Parageobacillus</taxon>
    </lineage>
</organism>
<feature type="transmembrane region" description="Helical" evidence="5">
    <location>
        <begin position="140"/>
        <end position="158"/>
    </location>
</feature>
<sequence length="479" mass="54522">MMKNAALSTSSINLKSITIYMFIGLTLGILVSFLGIYSIGLVTMLFALYGIFKVNLNGLTTIFLTTAVLYVNFLRPLNGFKYFSIMIDIFIFVLVVKYLFSKEIGKEKIFWIVVVSSFVVISFLQIFNPNIPSFMAGIEGFRKTSLPFLFFYVGLLAFKNVKEVKSFIISFSLISMPILLYGIKQYLFPTNFDMLYIKDNDADMYTGIFFGKVRATSVFAGPFHFGMFSAILAVFNLFLIDIVKKKRHKFYFFLQFLVSVVACYSSLTRTNLIALFVALLLYKILFVDVKKLFIILSVISVCFITSINFIISYSQKLIYSSNDLLRMIGTIANFNEDSRLLGRIHGWETILYLIKQQPITAYGTGSAGDTLQNTYDFQYHVTSHNFFLKVFMETGLFGFIIILLLFTMITITLLKRITIETNVFNKKLLICCFSVFSIFLVNTVVGSTIETYPVSGFILLMLGLALIKFEKLGHLEIGQ</sequence>
<dbReference type="Pfam" id="PF04932">
    <property type="entry name" value="Wzy_C"/>
    <property type="match status" value="1"/>
</dbReference>
<feature type="transmembrane region" description="Helical" evidence="5">
    <location>
        <begin position="56"/>
        <end position="74"/>
    </location>
</feature>
<dbReference type="AlphaFoldDB" id="A0A226QMA1"/>
<dbReference type="RefSeq" id="WP_089096733.1">
    <property type="nucleotide sequence ID" value="NZ_NDYL01000001.1"/>
</dbReference>
<dbReference type="PANTHER" id="PTHR37422:SF13">
    <property type="entry name" value="LIPOPOLYSACCHARIDE BIOSYNTHESIS PROTEIN PA4999-RELATED"/>
    <property type="match status" value="1"/>
</dbReference>
<keyword evidence="3 5" id="KW-1133">Transmembrane helix</keyword>
<feature type="transmembrane region" description="Helical" evidence="5">
    <location>
        <begin position="294"/>
        <end position="314"/>
    </location>
</feature>
<evidence type="ECO:0000256" key="3">
    <source>
        <dbReference type="ARBA" id="ARBA00022989"/>
    </source>
</evidence>